<gene>
    <name evidence="3" type="ORF">AVDCRST_MAG18-3707</name>
</gene>
<reference evidence="3" key="1">
    <citation type="submission" date="2020-02" db="EMBL/GenBank/DDBJ databases">
        <authorList>
            <person name="Meier V. D."/>
        </authorList>
    </citation>
    <scope>NUCLEOTIDE SEQUENCE</scope>
    <source>
        <strain evidence="3">AVDCRST_MAG18</strain>
    </source>
</reference>
<dbReference type="EMBL" id="CADCWN010000292">
    <property type="protein sequence ID" value="CAA9585047.1"/>
    <property type="molecule type" value="Genomic_DNA"/>
</dbReference>
<feature type="coiled-coil region" evidence="1">
    <location>
        <begin position="6"/>
        <end position="33"/>
    </location>
</feature>
<keyword evidence="1" id="KW-0175">Coiled coil</keyword>
<evidence type="ECO:0000256" key="2">
    <source>
        <dbReference type="SAM" id="MobiDB-lite"/>
    </source>
</evidence>
<organism evidence="3">
    <name type="scientific">uncultured Thermomicrobiales bacterium</name>
    <dbReference type="NCBI Taxonomy" id="1645740"/>
    <lineage>
        <taxon>Bacteria</taxon>
        <taxon>Pseudomonadati</taxon>
        <taxon>Thermomicrobiota</taxon>
        <taxon>Thermomicrobia</taxon>
        <taxon>Thermomicrobiales</taxon>
        <taxon>environmental samples</taxon>
    </lineage>
</organism>
<protein>
    <submittedName>
        <fullName evidence="3">Uncharacterized protein</fullName>
    </submittedName>
</protein>
<evidence type="ECO:0000256" key="1">
    <source>
        <dbReference type="SAM" id="Coils"/>
    </source>
</evidence>
<dbReference type="AlphaFoldDB" id="A0A6J4VPS1"/>
<feature type="compositionally biased region" description="Low complexity" evidence="2">
    <location>
        <begin position="35"/>
        <end position="44"/>
    </location>
</feature>
<evidence type="ECO:0000313" key="3">
    <source>
        <dbReference type="EMBL" id="CAA9585047.1"/>
    </source>
</evidence>
<accession>A0A6J4VPS1</accession>
<name>A0A6J4VPS1_9BACT</name>
<feature type="region of interest" description="Disordered" evidence="2">
    <location>
        <begin position="35"/>
        <end position="61"/>
    </location>
</feature>
<sequence length="61" mass="6975">MAGEERRGANKLIEQAKETVDRLAEALDTLLNGQRPAPALVPVRRPSPEEIRRHTRRQRGY</sequence>
<proteinExistence type="predicted"/>